<evidence type="ECO:0000256" key="1">
    <source>
        <dbReference type="SAM" id="MobiDB-lite"/>
    </source>
</evidence>
<accession>A0A0A2V7H1</accession>
<name>A0A0A2V7H1_PARBA</name>
<sequence length="84" mass="9286">MGHRRYRSKASACEKAPTLSTSQEGRIKGGGQPHPRCRYAIGSKDTRGGMRMRRGWFAVPLVKSSSVQRAEALVVLAELGEREE</sequence>
<dbReference type="GeneID" id="9100197"/>
<proteinExistence type="predicted"/>
<reference evidence="2 3" key="1">
    <citation type="journal article" date="2011" name="PLoS Genet.">
        <title>Comparative genomic analysis of human fungal pathogens causing paracoccidioidomycosis.</title>
        <authorList>
            <person name="Desjardins C.A."/>
            <person name="Champion M.D."/>
            <person name="Holder J.W."/>
            <person name="Muszewska A."/>
            <person name="Goldberg J."/>
            <person name="Bailao A.M."/>
            <person name="Brigido M.M."/>
            <person name="Ferreira M.E."/>
            <person name="Garcia A.M."/>
            <person name="Grynberg M."/>
            <person name="Gujja S."/>
            <person name="Heiman D.I."/>
            <person name="Henn M.R."/>
            <person name="Kodira C.D."/>
            <person name="Leon-Narvaez H."/>
            <person name="Longo L.V."/>
            <person name="Ma L.J."/>
            <person name="Malavazi I."/>
            <person name="Matsuo A.L."/>
            <person name="Morais F.V."/>
            <person name="Pereira M."/>
            <person name="Rodriguez-Brito S."/>
            <person name="Sakthikumar S."/>
            <person name="Salem-Izacc S.M."/>
            <person name="Sykes S.M."/>
            <person name="Teixeira M.M."/>
            <person name="Vallejo M.C."/>
            <person name="Walter M.E."/>
            <person name="Yandava C."/>
            <person name="Young S."/>
            <person name="Zeng Q."/>
            <person name="Zucker J."/>
            <person name="Felipe M.S."/>
            <person name="Goldman G.H."/>
            <person name="Haas B.J."/>
            <person name="McEwen J.G."/>
            <person name="Nino-Vega G."/>
            <person name="Puccia R."/>
            <person name="San-Blas G."/>
            <person name="Soares C.M."/>
            <person name="Birren B.W."/>
            <person name="Cuomo C.A."/>
        </authorList>
    </citation>
    <scope>NUCLEOTIDE SEQUENCE [LARGE SCALE GENOMIC DNA]</scope>
    <source>
        <strain evidence="3">ATCC MYA-826 / Pb01</strain>
    </source>
</reference>
<dbReference type="AlphaFoldDB" id="A0A0A2V7H1"/>
<dbReference type="eggNOG" id="ENOG502RQZP">
    <property type="taxonomic scope" value="Eukaryota"/>
</dbReference>
<dbReference type="HOGENOM" id="CLU_2528080_0_0_1"/>
<dbReference type="Proteomes" id="UP000002059">
    <property type="component" value="Partially assembled WGS sequence"/>
</dbReference>
<feature type="region of interest" description="Disordered" evidence="1">
    <location>
        <begin position="1"/>
        <end position="43"/>
    </location>
</feature>
<gene>
    <name evidence="2" type="ORF">PAAG_11223</name>
</gene>
<organism evidence="2 3">
    <name type="scientific">Paracoccidioides lutzii (strain ATCC MYA-826 / Pb01)</name>
    <name type="common">Paracoccidioides brasiliensis</name>
    <dbReference type="NCBI Taxonomy" id="502779"/>
    <lineage>
        <taxon>Eukaryota</taxon>
        <taxon>Fungi</taxon>
        <taxon>Dikarya</taxon>
        <taxon>Ascomycota</taxon>
        <taxon>Pezizomycotina</taxon>
        <taxon>Eurotiomycetes</taxon>
        <taxon>Eurotiomycetidae</taxon>
        <taxon>Onygenales</taxon>
        <taxon>Ajellomycetaceae</taxon>
        <taxon>Paracoccidioides</taxon>
    </lineage>
</organism>
<dbReference type="KEGG" id="pbl:PAAG_11223"/>
<dbReference type="VEuPathDB" id="FungiDB:PAAG_11223"/>
<keyword evidence="3" id="KW-1185">Reference proteome</keyword>
<protein>
    <submittedName>
        <fullName evidence="2">Uncharacterized protein</fullName>
    </submittedName>
</protein>
<dbReference type="EMBL" id="KN293993">
    <property type="protein sequence ID" value="KGQ02045.1"/>
    <property type="molecule type" value="Genomic_DNA"/>
</dbReference>
<dbReference type="RefSeq" id="XP_002797310.2">
    <property type="nucleotide sequence ID" value="XM_002797264.2"/>
</dbReference>
<evidence type="ECO:0000313" key="3">
    <source>
        <dbReference type="Proteomes" id="UP000002059"/>
    </source>
</evidence>
<evidence type="ECO:0000313" key="2">
    <source>
        <dbReference type="EMBL" id="KGQ02045.1"/>
    </source>
</evidence>